<evidence type="ECO:0000256" key="1">
    <source>
        <dbReference type="SAM" id="Phobius"/>
    </source>
</evidence>
<feature type="signal peptide" evidence="2">
    <location>
        <begin position="1"/>
        <end position="21"/>
    </location>
</feature>
<gene>
    <name evidence="3" type="ORF">THAOC_33504</name>
</gene>
<comment type="caution">
    <text evidence="3">The sequence shown here is derived from an EMBL/GenBank/DDBJ whole genome shotgun (WGS) entry which is preliminary data.</text>
</comment>
<dbReference type="OrthoDB" id="18139at2759"/>
<feature type="transmembrane region" description="Helical" evidence="1">
    <location>
        <begin position="98"/>
        <end position="119"/>
    </location>
</feature>
<keyword evidence="1" id="KW-0472">Membrane</keyword>
<dbReference type="InterPro" id="IPR012098">
    <property type="entry name" value="SND3_fun"/>
</dbReference>
<dbReference type="PANTHER" id="PTHR28112:SF1">
    <property type="entry name" value="SRP-INDEPENDENT TARGETING PROTEIN 3"/>
    <property type="match status" value="1"/>
</dbReference>
<keyword evidence="4" id="KW-1185">Reference proteome</keyword>
<dbReference type="GO" id="GO:0005783">
    <property type="term" value="C:endoplasmic reticulum"/>
    <property type="evidence" value="ECO:0007669"/>
    <property type="project" value="InterPro"/>
</dbReference>
<dbReference type="Pfam" id="PF12796">
    <property type="entry name" value="Ank_2"/>
    <property type="match status" value="1"/>
</dbReference>
<feature type="transmembrane region" description="Helical" evidence="1">
    <location>
        <begin position="28"/>
        <end position="50"/>
    </location>
</feature>
<dbReference type="eggNOG" id="ENOG502QRCY">
    <property type="taxonomic scope" value="Eukaryota"/>
</dbReference>
<proteinExistence type="predicted"/>
<dbReference type="SUPFAM" id="SSF48403">
    <property type="entry name" value="Ankyrin repeat"/>
    <property type="match status" value="1"/>
</dbReference>
<dbReference type="Proteomes" id="UP000266841">
    <property type="component" value="Unassembled WGS sequence"/>
</dbReference>
<dbReference type="SMART" id="SM00248">
    <property type="entry name" value="ANK"/>
    <property type="match status" value="3"/>
</dbReference>
<dbReference type="GO" id="GO:0045047">
    <property type="term" value="P:protein targeting to ER"/>
    <property type="evidence" value="ECO:0007669"/>
    <property type="project" value="InterPro"/>
</dbReference>
<dbReference type="GO" id="GO:0005739">
    <property type="term" value="C:mitochondrion"/>
    <property type="evidence" value="ECO:0007669"/>
    <property type="project" value="TreeGrafter"/>
</dbReference>
<organism evidence="3 4">
    <name type="scientific">Thalassiosira oceanica</name>
    <name type="common">Marine diatom</name>
    <dbReference type="NCBI Taxonomy" id="159749"/>
    <lineage>
        <taxon>Eukaryota</taxon>
        <taxon>Sar</taxon>
        <taxon>Stramenopiles</taxon>
        <taxon>Ochrophyta</taxon>
        <taxon>Bacillariophyta</taxon>
        <taxon>Coscinodiscophyceae</taxon>
        <taxon>Thalassiosirophycidae</taxon>
        <taxon>Thalassiosirales</taxon>
        <taxon>Thalassiosiraceae</taxon>
        <taxon>Thalassiosira</taxon>
    </lineage>
</organism>
<keyword evidence="1" id="KW-1133">Transmembrane helix</keyword>
<name>K0R524_THAOC</name>
<dbReference type="Gene3D" id="1.25.40.20">
    <property type="entry name" value="Ankyrin repeat-containing domain"/>
    <property type="match status" value="1"/>
</dbReference>
<dbReference type="PANTHER" id="PTHR28112">
    <property type="entry name" value="SRP-INDEPENDENT TARGETING PROTEIN 3"/>
    <property type="match status" value="1"/>
</dbReference>
<keyword evidence="2" id="KW-0732">Signal</keyword>
<protein>
    <submittedName>
        <fullName evidence="3">Uncharacterized protein</fullName>
    </submittedName>
</protein>
<dbReference type="InterPro" id="IPR002110">
    <property type="entry name" value="Ankyrin_rpt"/>
</dbReference>
<keyword evidence="1" id="KW-0812">Transmembrane</keyword>
<sequence length="342" mass="37499">MAFNKMFVMLPVMLAARKLDGEDPQVIYMLRCVYAAVQTIAIGVVIFVYMKANAVAKERSNNVKIYPFADPDAKTKYQEKVLSNHLVSTARSLVGSTIFGIFMTVGLHLWKGMIVGIAIQSIMCPFNLAENPLIKAIFFKGGMTNLKEKRIFGEKHRDELEKSDEIVDAAGNQVVLKKEKASDKKEAETKAFEDILLDTWDMGADADISPLMNSLNKKNINSSTTENGWTPIMIMCGLGAKSVPGAMRQMKSLGANPAKVDKEGWNALHWAAFHGCADAAKVLLSKSDFDAISLGLHKVTDKEGKTPLQQANDESNTDVAKIIEEAIPAELGDSSSGLRKRK</sequence>
<dbReference type="EMBL" id="AGNL01046652">
    <property type="protein sequence ID" value="EJK47755.1"/>
    <property type="molecule type" value="Genomic_DNA"/>
</dbReference>
<accession>K0R524</accession>
<evidence type="ECO:0000256" key="2">
    <source>
        <dbReference type="SAM" id="SignalP"/>
    </source>
</evidence>
<dbReference type="AlphaFoldDB" id="K0R524"/>
<feature type="chain" id="PRO_5003836622" evidence="2">
    <location>
        <begin position="22"/>
        <end position="342"/>
    </location>
</feature>
<reference evidence="3 4" key="1">
    <citation type="journal article" date="2012" name="Genome Biol.">
        <title>Genome and low-iron response of an oceanic diatom adapted to chronic iron limitation.</title>
        <authorList>
            <person name="Lommer M."/>
            <person name="Specht M."/>
            <person name="Roy A.S."/>
            <person name="Kraemer L."/>
            <person name="Andreson R."/>
            <person name="Gutowska M.A."/>
            <person name="Wolf J."/>
            <person name="Bergner S.V."/>
            <person name="Schilhabel M.B."/>
            <person name="Klostermeier U.C."/>
            <person name="Beiko R.G."/>
            <person name="Rosenstiel P."/>
            <person name="Hippler M."/>
            <person name="Laroche J."/>
        </authorList>
    </citation>
    <scope>NUCLEOTIDE SEQUENCE [LARGE SCALE GENOMIC DNA]</scope>
    <source>
        <strain evidence="3 4">CCMP1005</strain>
    </source>
</reference>
<evidence type="ECO:0000313" key="3">
    <source>
        <dbReference type="EMBL" id="EJK47755.1"/>
    </source>
</evidence>
<dbReference type="OMA" id="LPMMFLM"/>
<dbReference type="InterPro" id="IPR036770">
    <property type="entry name" value="Ankyrin_rpt-contain_sf"/>
</dbReference>
<dbReference type="Pfam" id="PF10032">
    <property type="entry name" value="Pho88"/>
    <property type="match status" value="1"/>
</dbReference>
<evidence type="ECO:0000313" key="4">
    <source>
        <dbReference type="Proteomes" id="UP000266841"/>
    </source>
</evidence>